<evidence type="ECO:0000256" key="4">
    <source>
        <dbReference type="ARBA" id="ARBA00022755"/>
    </source>
</evidence>
<comment type="subcellular location">
    <subcellularLocation>
        <location evidence="8">Cytoplasm</location>
    </subcellularLocation>
</comment>
<keyword evidence="5 8" id="KW-0378">Hydrolase</keyword>
<dbReference type="Gene3D" id="3.40.50.880">
    <property type="match status" value="1"/>
</dbReference>
<dbReference type="HAMAP" id="MF_00421">
    <property type="entry name" value="PurQ"/>
    <property type="match status" value="1"/>
</dbReference>
<gene>
    <name evidence="8" type="primary">purQ</name>
    <name evidence="9" type="ORF">EDD80_11754</name>
</gene>
<keyword evidence="6 8" id="KW-0067">ATP-binding</keyword>
<dbReference type="GO" id="GO:0005737">
    <property type="term" value="C:cytoplasm"/>
    <property type="evidence" value="ECO:0007669"/>
    <property type="project" value="UniProtKB-SubCell"/>
</dbReference>
<keyword evidence="7 8" id="KW-0315">Glutamine amidotransferase</keyword>
<evidence type="ECO:0000313" key="10">
    <source>
        <dbReference type="Proteomes" id="UP000295807"/>
    </source>
</evidence>
<dbReference type="InterPro" id="IPR029062">
    <property type="entry name" value="Class_I_gatase-like"/>
</dbReference>
<dbReference type="InterPro" id="IPR010075">
    <property type="entry name" value="PRibForGlyAmidine_synth_PurQ"/>
</dbReference>
<dbReference type="NCBIfam" id="TIGR01737">
    <property type="entry name" value="FGAM_synth_I"/>
    <property type="match status" value="1"/>
</dbReference>
<organism evidence="9 10">
    <name type="scientific">Anseongella ginsenosidimutans</name>
    <dbReference type="NCBI Taxonomy" id="496056"/>
    <lineage>
        <taxon>Bacteria</taxon>
        <taxon>Pseudomonadati</taxon>
        <taxon>Bacteroidota</taxon>
        <taxon>Sphingobacteriia</taxon>
        <taxon>Sphingobacteriales</taxon>
        <taxon>Sphingobacteriaceae</taxon>
        <taxon>Anseongella</taxon>
    </lineage>
</organism>
<name>A0A4R3KLD4_9SPHI</name>
<proteinExistence type="inferred from homology"/>
<comment type="pathway">
    <text evidence="8">Purine metabolism; IMP biosynthesis via de novo pathway; 5-amino-1-(5-phospho-D-ribosyl)imidazole from N(2)-formyl-N(1)-(5-phospho-D-ribosyl)glycinamide: step 1/2.</text>
</comment>
<dbReference type="RefSeq" id="WP_132130633.1">
    <property type="nucleotide sequence ID" value="NZ_CP042432.1"/>
</dbReference>
<dbReference type="PROSITE" id="PS51273">
    <property type="entry name" value="GATASE_TYPE_1"/>
    <property type="match status" value="1"/>
</dbReference>
<evidence type="ECO:0000313" key="9">
    <source>
        <dbReference type="EMBL" id="TCS84876.1"/>
    </source>
</evidence>
<dbReference type="UniPathway" id="UPA00074">
    <property type="reaction ID" value="UER00128"/>
</dbReference>
<keyword evidence="3 8" id="KW-0547">Nucleotide-binding</keyword>
<keyword evidence="2 8" id="KW-0436">Ligase</keyword>
<feature type="active site" evidence="8">
    <location>
        <position position="205"/>
    </location>
</feature>
<dbReference type="EC" id="3.5.1.2" evidence="8"/>
<dbReference type="PANTHER" id="PTHR47552">
    <property type="entry name" value="PHOSPHORIBOSYLFORMYLGLYCINAMIDINE SYNTHASE SUBUNIT PURQ"/>
    <property type="match status" value="1"/>
</dbReference>
<dbReference type="NCBIfam" id="NF002957">
    <property type="entry name" value="PRK03619.1"/>
    <property type="match status" value="1"/>
</dbReference>
<evidence type="ECO:0000256" key="5">
    <source>
        <dbReference type="ARBA" id="ARBA00022801"/>
    </source>
</evidence>
<dbReference type="GO" id="GO:0004642">
    <property type="term" value="F:phosphoribosylformylglycinamidine synthase activity"/>
    <property type="evidence" value="ECO:0007669"/>
    <property type="project" value="UniProtKB-UniRule"/>
</dbReference>
<dbReference type="AlphaFoldDB" id="A0A4R3KLD4"/>
<dbReference type="GO" id="GO:0006189">
    <property type="term" value="P:'de novo' IMP biosynthetic process"/>
    <property type="evidence" value="ECO:0007669"/>
    <property type="project" value="UniProtKB-UniRule"/>
</dbReference>
<evidence type="ECO:0000256" key="7">
    <source>
        <dbReference type="ARBA" id="ARBA00022962"/>
    </source>
</evidence>
<dbReference type="GO" id="GO:0004359">
    <property type="term" value="F:glutaminase activity"/>
    <property type="evidence" value="ECO:0007669"/>
    <property type="project" value="UniProtKB-EC"/>
</dbReference>
<dbReference type="CDD" id="cd01740">
    <property type="entry name" value="GATase1_FGAR_AT"/>
    <property type="match status" value="1"/>
</dbReference>
<protein>
    <recommendedName>
        <fullName evidence="8">Phosphoribosylformylglycinamidine synthase subunit PurQ</fullName>
        <shortName evidence="8">FGAM synthase</shortName>
        <ecNumber evidence="8">6.3.5.3</ecNumber>
    </recommendedName>
    <alternativeName>
        <fullName evidence="8">Formylglycinamide ribonucleotide amidotransferase subunit I</fullName>
        <shortName evidence="8">FGAR amidotransferase I</shortName>
        <shortName evidence="8">FGAR-AT I</shortName>
    </alternativeName>
    <alternativeName>
        <fullName evidence="8">Glutaminase PurQ</fullName>
        <ecNumber evidence="8">3.5.1.2</ecNumber>
    </alternativeName>
    <alternativeName>
        <fullName evidence="8">Phosphoribosylformylglycinamidine synthase subunit I</fullName>
    </alternativeName>
</protein>
<dbReference type="PIRSF" id="PIRSF001586">
    <property type="entry name" value="FGAM_synth_I"/>
    <property type="match status" value="1"/>
</dbReference>
<keyword evidence="1 8" id="KW-0963">Cytoplasm</keyword>
<feature type="active site" description="Nucleophile" evidence="8">
    <location>
        <position position="86"/>
    </location>
</feature>
<comment type="catalytic activity">
    <reaction evidence="8">
        <text>L-glutamine + H2O = L-glutamate + NH4(+)</text>
        <dbReference type="Rhea" id="RHEA:15889"/>
        <dbReference type="ChEBI" id="CHEBI:15377"/>
        <dbReference type="ChEBI" id="CHEBI:28938"/>
        <dbReference type="ChEBI" id="CHEBI:29985"/>
        <dbReference type="ChEBI" id="CHEBI:58359"/>
        <dbReference type="EC" id="3.5.1.2"/>
    </reaction>
</comment>
<reference evidence="9 10" key="1">
    <citation type="submission" date="2019-03" db="EMBL/GenBank/DDBJ databases">
        <title>Genomic Encyclopedia of Type Strains, Phase IV (KMG-IV): sequencing the most valuable type-strain genomes for metagenomic binning, comparative biology and taxonomic classification.</title>
        <authorList>
            <person name="Goeker M."/>
        </authorList>
    </citation>
    <scope>NUCLEOTIDE SEQUENCE [LARGE SCALE GENOMIC DNA]</scope>
    <source>
        <strain evidence="9 10">DSM 21100</strain>
    </source>
</reference>
<dbReference type="SMART" id="SM01211">
    <property type="entry name" value="GATase_5"/>
    <property type="match status" value="1"/>
</dbReference>
<dbReference type="Pfam" id="PF13507">
    <property type="entry name" value="GATase_5"/>
    <property type="match status" value="1"/>
</dbReference>
<keyword evidence="10" id="KW-1185">Reference proteome</keyword>
<dbReference type="SUPFAM" id="SSF52317">
    <property type="entry name" value="Class I glutamine amidotransferase-like"/>
    <property type="match status" value="1"/>
</dbReference>
<feature type="active site" evidence="8">
    <location>
        <position position="203"/>
    </location>
</feature>
<sequence>MKFGVVIFPGSNCDHDTTYLLDNTLGQEVVELWHKDHDLQNCDFIILPGGFSFGDYLRSGAIARFSPIMREVIAFAEKGGYVLGICNGFQILCEAGLLPGALLHNPTRKFICTNSCLKVQTADTIITSQVNPDRPLRIPVAHGEGSYYARPEILQQLNSNDQVLFRYCDTQGNFTPESNPNGSVENIAGICNQGRNVFGMMPHPERAADPALGNQDGLAVFQSILHGHDLVQS</sequence>
<evidence type="ECO:0000256" key="8">
    <source>
        <dbReference type="HAMAP-Rule" id="MF_00421"/>
    </source>
</evidence>
<comment type="function">
    <text evidence="8">Part of the phosphoribosylformylglycinamidine synthase complex involved in the purines biosynthetic pathway. Catalyzes the ATP-dependent conversion of formylglycinamide ribonucleotide (FGAR) and glutamine to yield formylglycinamidine ribonucleotide (FGAM) and glutamate. The FGAM synthase complex is composed of three subunits. PurQ produces an ammonia molecule by converting glutamine to glutamate. PurL transfers the ammonia molecule to FGAR to form FGAM in an ATP-dependent manner. PurS interacts with PurQ and PurL and is thought to assist in the transfer of the ammonia molecule from PurQ to PurL.</text>
</comment>
<evidence type="ECO:0000256" key="6">
    <source>
        <dbReference type="ARBA" id="ARBA00022840"/>
    </source>
</evidence>
<dbReference type="EC" id="6.3.5.3" evidence="8"/>
<keyword evidence="4 8" id="KW-0658">Purine biosynthesis</keyword>
<accession>A0A4R3KLD4</accession>
<comment type="subunit">
    <text evidence="8">Part of the FGAM synthase complex composed of 1 PurL, 1 PurQ and 2 PurS subunits.</text>
</comment>
<evidence type="ECO:0000256" key="2">
    <source>
        <dbReference type="ARBA" id="ARBA00022598"/>
    </source>
</evidence>
<evidence type="ECO:0000256" key="1">
    <source>
        <dbReference type="ARBA" id="ARBA00022490"/>
    </source>
</evidence>
<comment type="catalytic activity">
    <reaction evidence="8">
        <text>N(2)-formyl-N(1)-(5-phospho-beta-D-ribosyl)glycinamide + L-glutamine + ATP + H2O = 2-formamido-N(1)-(5-O-phospho-beta-D-ribosyl)acetamidine + L-glutamate + ADP + phosphate + H(+)</text>
        <dbReference type="Rhea" id="RHEA:17129"/>
        <dbReference type="ChEBI" id="CHEBI:15377"/>
        <dbReference type="ChEBI" id="CHEBI:15378"/>
        <dbReference type="ChEBI" id="CHEBI:29985"/>
        <dbReference type="ChEBI" id="CHEBI:30616"/>
        <dbReference type="ChEBI" id="CHEBI:43474"/>
        <dbReference type="ChEBI" id="CHEBI:58359"/>
        <dbReference type="ChEBI" id="CHEBI:147286"/>
        <dbReference type="ChEBI" id="CHEBI:147287"/>
        <dbReference type="ChEBI" id="CHEBI:456216"/>
        <dbReference type="EC" id="6.3.5.3"/>
    </reaction>
</comment>
<dbReference type="EMBL" id="SMAD01000017">
    <property type="protein sequence ID" value="TCS84876.1"/>
    <property type="molecule type" value="Genomic_DNA"/>
</dbReference>
<dbReference type="Proteomes" id="UP000295807">
    <property type="component" value="Unassembled WGS sequence"/>
</dbReference>
<dbReference type="GO" id="GO:0005524">
    <property type="term" value="F:ATP binding"/>
    <property type="evidence" value="ECO:0007669"/>
    <property type="project" value="UniProtKB-KW"/>
</dbReference>
<evidence type="ECO:0000256" key="3">
    <source>
        <dbReference type="ARBA" id="ARBA00022741"/>
    </source>
</evidence>
<comment type="caution">
    <text evidence="9">The sequence shown here is derived from an EMBL/GenBank/DDBJ whole genome shotgun (WGS) entry which is preliminary data.</text>
</comment>
<dbReference type="PANTHER" id="PTHR47552:SF1">
    <property type="entry name" value="PHOSPHORIBOSYLFORMYLGLYCINAMIDINE SYNTHASE SUBUNIT PURQ"/>
    <property type="match status" value="1"/>
</dbReference>
<dbReference type="OrthoDB" id="9804441at2"/>